<comment type="subcellular location">
    <subcellularLocation>
        <location evidence="1">Cytoplasm</location>
    </subcellularLocation>
</comment>
<comment type="function">
    <text evidence="5">Component of the biogenesis of lysosome-related organelles complex-1 (BLOC-1) involved in pigment granule biogenesis.</text>
</comment>
<sequence length="163" mass="19093">MPNNYYSIKEGYKSMEVATEAVEGDSEKNQHAEENNNAYTTSTIHFLSKGLLERYEPGLTKTKCELEELTTKQAVLIEQIHNENLKLSWSLTSEELISMFNLIRDYHRKLIDIKRNMRLLHERSSKLKRRALRLQQHKEKEIYLKNQQIQHEQSLIAGSSSNS</sequence>
<keyword evidence="6" id="KW-1185">Reference proteome</keyword>
<gene>
    <name evidence="7" type="primary">LOC108742412</name>
</gene>
<name>A0A1W4XK20_AGRPL</name>
<dbReference type="GO" id="GO:0030133">
    <property type="term" value="C:transport vesicle"/>
    <property type="evidence" value="ECO:0007669"/>
    <property type="project" value="TreeGrafter"/>
</dbReference>
<dbReference type="CTD" id="39315"/>
<organism evidence="6 7">
    <name type="scientific">Agrilus planipennis</name>
    <name type="common">Emerald ash borer</name>
    <name type="synonym">Agrilus marcopoli</name>
    <dbReference type="NCBI Taxonomy" id="224129"/>
    <lineage>
        <taxon>Eukaryota</taxon>
        <taxon>Metazoa</taxon>
        <taxon>Ecdysozoa</taxon>
        <taxon>Arthropoda</taxon>
        <taxon>Hexapoda</taxon>
        <taxon>Insecta</taxon>
        <taxon>Pterygota</taxon>
        <taxon>Neoptera</taxon>
        <taxon>Endopterygota</taxon>
        <taxon>Coleoptera</taxon>
        <taxon>Polyphaga</taxon>
        <taxon>Elateriformia</taxon>
        <taxon>Buprestoidea</taxon>
        <taxon>Buprestidae</taxon>
        <taxon>Agrilinae</taxon>
        <taxon>Agrilus</taxon>
    </lineage>
</organism>
<dbReference type="FunCoup" id="A0A1W4XK20">
    <property type="interactions" value="525"/>
</dbReference>
<accession>A0A1W4XK20</accession>
<evidence type="ECO:0000313" key="6">
    <source>
        <dbReference type="Proteomes" id="UP000192223"/>
    </source>
</evidence>
<dbReference type="GO" id="GO:0031083">
    <property type="term" value="C:BLOC-1 complex"/>
    <property type="evidence" value="ECO:0007669"/>
    <property type="project" value="TreeGrafter"/>
</dbReference>
<dbReference type="PANTHER" id="PTHR31328">
    <property type="entry name" value="BIOGENESIS OF LYSOSOME-RELATED ORGANELLES COMPLEX 1 SUBUNIT 6"/>
    <property type="match status" value="1"/>
</dbReference>
<evidence type="ECO:0000313" key="7">
    <source>
        <dbReference type="RefSeq" id="XP_018333122.1"/>
    </source>
</evidence>
<dbReference type="InterPro" id="IPR017242">
    <property type="entry name" value="BLOC-1_pallidin"/>
</dbReference>
<reference evidence="7" key="1">
    <citation type="submission" date="2025-08" db="UniProtKB">
        <authorList>
            <consortium name="RefSeq"/>
        </authorList>
    </citation>
    <scope>IDENTIFICATION</scope>
    <source>
        <tissue evidence="7">Entire body</tissue>
    </source>
</reference>
<dbReference type="OrthoDB" id="19659at2759"/>
<protein>
    <recommendedName>
        <fullName evidence="3 5">Biogenesis of lysosome-related organelles complex 1 subunit 6</fullName>
        <shortName evidence="5">BLOC-1 subunit 6</shortName>
    </recommendedName>
</protein>
<keyword evidence="4" id="KW-0963">Cytoplasm</keyword>
<evidence type="ECO:0000256" key="4">
    <source>
        <dbReference type="ARBA" id="ARBA00022490"/>
    </source>
</evidence>
<dbReference type="PIRSF" id="PIRSF037609">
    <property type="entry name" value="BLOC-1_complex_pallidin"/>
    <property type="match status" value="1"/>
</dbReference>
<proteinExistence type="inferred from homology"/>
<evidence type="ECO:0000256" key="3">
    <source>
        <dbReference type="ARBA" id="ARBA00019579"/>
    </source>
</evidence>
<evidence type="ECO:0000256" key="2">
    <source>
        <dbReference type="ARBA" id="ARBA00005767"/>
    </source>
</evidence>
<dbReference type="InterPro" id="IPR028119">
    <property type="entry name" value="Snapin/Pallidin/Snn1"/>
</dbReference>
<dbReference type="GeneID" id="108742412"/>
<dbReference type="STRING" id="224129.A0A1W4XK20"/>
<dbReference type="RefSeq" id="XP_018333122.1">
    <property type="nucleotide sequence ID" value="XM_018477620.1"/>
</dbReference>
<dbReference type="Pfam" id="PF14712">
    <property type="entry name" value="Snapin_Pallidin"/>
    <property type="match status" value="1"/>
</dbReference>
<comment type="similarity">
    <text evidence="2 5">Belongs to the BLOC1S6 family.</text>
</comment>
<evidence type="ECO:0000256" key="5">
    <source>
        <dbReference type="PIRNR" id="PIRNR037609"/>
    </source>
</evidence>
<dbReference type="Proteomes" id="UP000192223">
    <property type="component" value="Unplaced"/>
</dbReference>
<dbReference type="KEGG" id="apln:108742412"/>
<dbReference type="PANTHER" id="PTHR31328:SF2">
    <property type="entry name" value="BIOGENESIS OF LYSOSOME-RELATED ORGANELLES COMPLEX 1 SUBUNIT 6"/>
    <property type="match status" value="1"/>
</dbReference>
<evidence type="ECO:0000256" key="1">
    <source>
        <dbReference type="ARBA" id="ARBA00004496"/>
    </source>
</evidence>
<dbReference type="InParanoid" id="A0A1W4XK20"/>
<dbReference type="AlphaFoldDB" id="A0A1W4XK20"/>